<keyword evidence="2" id="KW-1185">Reference proteome</keyword>
<sequence length="132" mass="15986">MKDRIIFSKNNKFVHVNGVSIVWNTGRIFVIYETSIPNETRYVDISEMDSRKDFKFYTKDSHLISIDVKNNVLWTLLFMDGVTIDLDLRKLVNTHEMNNNKMHRKHKQYITYMPYPINHLYRFHKKRIYGKI</sequence>
<evidence type="ECO:0000313" key="2">
    <source>
        <dbReference type="Proteomes" id="UP000224877"/>
    </source>
</evidence>
<reference evidence="1 2" key="1">
    <citation type="submission" date="2016-07" db="EMBL/GenBank/DDBJ databases">
        <title>Characterization of three bacteriophages infecting bacteria isolated from shrimp culture pond water.</title>
        <authorList>
            <person name="Khoa H.V."/>
        </authorList>
    </citation>
    <scope>NUCLEOTIDE SEQUENCE [LARGE SCALE GENOMIC DNA]</scope>
</reference>
<dbReference type="EMBL" id="LC168164">
    <property type="protein sequence ID" value="BAV39177.1"/>
    <property type="molecule type" value="Genomic_DNA"/>
</dbReference>
<organism evidence="1 2">
    <name type="scientific">Tenacibaculum phage pT24</name>
    <dbReference type="NCBI Taxonomy" id="1880590"/>
    <lineage>
        <taxon>Viruses</taxon>
        <taxon>Duplodnaviria</taxon>
        <taxon>Heunggongvirae</taxon>
        <taxon>Uroviricota</taxon>
        <taxon>Caudoviricetes</taxon>
        <taxon>Kungbxnavirus</taxon>
        <taxon>Kungbxnavirus pT24</taxon>
    </lineage>
</organism>
<evidence type="ECO:0000313" key="1">
    <source>
        <dbReference type="EMBL" id="BAV39177.1"/>
    </source>
</evidence>
<gene>
    <name evidence="1" type="ORF">BPT24_054</name>
</gene>
<protein>
    <submittedName>
        <fullName evidence="1">Uncharacterized protein</fullName>
    </submittedName>
</protein>
<proteinExistence type="predicted"/>
<accession>A0A1B4XWL0</accession>
<name>A0A1B4XWL0_9CAUD</name>
<dbReference type="Proteomes" id="UP000224877">
    <property type="component" value="Segment"/>
</dbReference>